<feature type="compositionally biased region" description="Polar residues" evidence="7">
    <location>
        <begin position="1058"/>
        <end position="1074"/>
    </location>
</feature>
<feature type="domain" description="C3H1-type" evidence="8">
    <location>
        <begin position="1832"/>
        <end position="1859"/>
    </location>
</feature>
<feature type="zinc finger region" description="C3H1-type" evidence="6">
    <location>
        <begin position="1750"/>
        <end position="1779"/>
    </location>
</feature>
<feature type="region of interest" description="Disordered" evidence="7">
    <location>
        <begin position="1279"/>
        <end position="1299"/>
    </location>
</feature>
<keyword evidence="5" id="KW-0238">DNA-binding</keyword>
<dbReference type="GO" id="GO:0008270">
    <property type="term" value="F:zinc ion binding"/>
    <property type="evidence" value="ECO:0007669"/>
    <property type="project" value="UniProtKB-KW"/>
</dbReference>
<feature type="compositionally biased region" description="Acidic residues" evidence="7">
    <location>
        <begin position="1949"/>
        <end position="1962"/>
    </location>
</feature>
<organism evidence="9">
    <name type="scientific">Salvia splendens</name>
    <name type="common">Scarlet sage</name>
    <dbReference type="NCBI Taxonomy" id="180675"/>
    <lineage>
        <taxon>Eukaryota</taxon>
        <taxon>Viridiplantae</taxon>
        <taxon>Streptophyta</taxon>
        <taxon>Embryophyta</taxon>
        <taxon>Tracheophyta</taxon>
        <taxon>Spermatophyta</taxon>
        <taxon>Magnoliopsida</taxon>
        <taxon>eudicotyledons</taxon>
        <taxon>Gunneridae</taxon>
        <taxon>Pentapetalae</taxon>
        <taxon>asterids</taxon>
        <taxon>lamiids</taxon>
        <taxon>Lamiales</taxon>
        <taxon>Lamiaceae</taxon>
        <taxon>Nepetoideae</taxon>
        <taxon>Mentheae</taxon>
        <taxon>Salviinae</taxon>
        <taxon>Salvia</taxon>
        <taxon>Salvia subgen. Calosphace</taxon>
        <taxon>core Calosphace</taxon>
    </lineage>
</organism>
<accession>A0A8X8W9G8</accession>
<dbReference type="PROSITE" id="PS50103">
    <property type="entry name" value="ZF_C3H1"/>
    <property type="match status" value="3"/>
</dbReference>
<feature type="region of interest" description="Disordered" evidence="7">
    <location>
        <begin position="1005"/>
        <end position="1076"/>
    </location>
</feature>
<keyword evidence="1 6" id="KW-0479">Metal-binding</keyword>
<feature type="compositionally biased region" description="Pro residues" evidence="7">
    <location>
        <begin position="31"/>
        <end position="60"/>
    </location>
</feature>
<dbReference type="GO" id="GO:0005634">
    <property type="term" value="C:nucleus"/>
    <property type="evidence" value="ECO:0007669"/>
    <property type="project" value="TreeGrafter"/>
</dbReference>
<sequence length="1972" mass="222089">MDLPPPPPAFSRHHIHHLRYENVLRPPDFLPPPYPPHLPPPQTPSLNTPLPPPPPSPPPLQIHHMSPTLHPPRFAFSPRRYPIIERSHRYEFDPLPKPYIQPTLPPPPPPPPPRDDVSLRVVRDYPERNLVFEHENYSRGRIDDIRELPGNWDRDLGWGAPRAHSRVPETDRGIIDRYRDVIPESFELCRKRDDGRIWDSGLRDWGSELDWREYDERRWDSGMNDRNRDLYRERDYDERRWNDTVMNDRSRDLYRERDYDERRWKDTGMNDRSRDLYRERDYDERGWKDTGMNDRSRDLYRERDYDERRWKDTGLNDRSSDLYRERDYNERRWDTGTNDWSRDLYRERDYNERRWDTGTNDWSRDLYREHSFDERRWDSGMNNLGDKVHIQMDDDEMRREHSRSAGVLSRLGNMQPELPQNDLRFGRVLSRLGNRQPEYSEADQSLGGVLSRLGNRKPEFADDNSSLGRFSGRLGAGVCNVNNGELIWPDKKKRLQKKNTLFRTQQGKIRSRHIGGFKSQHLANDSSRGSFKVKEKGSVKMQTRMEVNREREQSPMELSISFKSNALVAKAIQVSPHPSTELSIRSNSVKERTGCDVSALPAAKQDIVSDFQFDPHEASQEHVDIGATKHPLLGADPQMERESHAIEVDACQPLVPKLKRKRSNLNARHGLERKRNSLNTRPASSYVVRDVMTTCSGRSGGLVTTTEDAYHVHQLRVDGVAHPAHENFSSQEKADRGDSLDVNQDMNISNKHVHDTTFVCDADRGAIKPASQYTKFGRDIEDEVSEHRNMGEAMQIKGYAIISDVGFKDANSKDFLQNRDDTPQVMLDAKHFRSLEGAAVTDSPNVAFDISVSSCVLSANNKETSPEFEASFSDNMGTVLPHNVYSIEGSPEMISGRETCVSIDNSSSKVISDSETCVPVANLSKVTRKREHRGDQMGVSSTKTNVNVETVRFTDVGITSCLLKDIVPAMDGDFVGEKERCKEVNCLQECPSGVQNSDLEVHVTANGSSQGSQKKQKLSSPRSSISSLSEDDTIADGFSSPPILEQHPTRPSELGAEQSGNTSSAPTTISQCRTTDARGEDLNVANQDEILVDRDRLLGIDDLALITSGISCSYRNGPSASDSGDDSLASSFDMRSCMSSPEGLQVYSDSCISRNTETSSCLSDTEMICRSDKISNKKNVFADPNTNSLGKCLEVAVNKSETNPVAPQSLLKNTSQVVKKRYPVHGKLTWSKDQVPSAVTKVFPVQHPSNFSNTKKLYPPHATKSRTWCRTVDSSASVAKPKVKPPVPQSNATKAAGSIQSSYIRKGNSLLRKNSPSNDTSHGFPGSSCSVYRPSPCTNTIKSDLESEYKTGDADSLTLKRTGKVNTSEITKAMTQNRNRNSLSCSTCNLEEPLPISNPHSNDFPSKTLDVMEERIKYSPAPECGTDSVVGSDSPSTAVEGNAGKKAIYVKRRSYQLVATSNSDDKSILGLDSTQARLSDGYYKSRENQLLRASPENHVKKGNEDATASGLVPHSIIPKIPTRRQSSLGKTSRSSKFSFVWKLHDTQSSEKHKNSLRPQKVWPHMFSTKRAAYWKSLIQGINPSHSNISQKLLVSRKRGAIYTKSSHGYSLRMSKVLSVGSSSLKWSKSIERSSRKANEEATRAVTAAEKRKKEEKGAVHIASKSRNHVSRKWVLNVKLRPDKESSSSVAPQSKKNVKRSYIPKRLLIGNEEYVRIGNGNQLIRDPKKRVRVLASEKVRWSLRTARLRLARKSKYCQFFTRFGKCNKDGGKCPYIHDPSKVVVCTKFLAGSCTNVDCKLTHKVIPERMQDCSYFLKGSCSNDSCPYRHVRVNPDSSVCENFLRGYCADGNECQKKHTYTCPAFEATGVCPQASTCKLHHPKKKTEKKPTMEQKVVRGRYFDGGLVGVDDWSSASASAAAPLVEKLATRGKDDMIMHEGQFPDFISLEVSDDDETDQGCDELQPDAQKDHSVD</sequence>
<reference evidence="9" key="2">
    <citation type="submission" date="2020-08" db="EMBL/GenBank/DDBJ databases">
        <title>Plant Genome Project.</title>
        <authorList>
            <person name="Zhang R.-G."/>
        </authorList>
    </citation>
    <scope>NUCLEOTIDE SEQUENCE</scope>
    <source>
        <strain evidence="9">Huo1</strain>
        <tissue evidence="9">Leaf</tissue>
    </source>
</reference>
<name>A0A8X8W9G8_SALSN</name>
<gene>
    <name evidence="9" type="ORF">SASPL_148160</name>
</gene>
<dbReference type="InterPro" id="IPR000571">
    <property type="entry name" value="Znf_CCCH"/>
</dbReference>
<keyword evidence="3 6" id="KW-0863">Zinc-finger</keyword>
<dbReference type="Gene3D" id="4.10.1000.10">
    <property type="entry name" value="Zinc finger, CCCH-type"/>
    <property type="match status" value="2"/>
</dbReference>
<dbReference type="Proteomes" id="UP000298416">
    <property type="component" value="Unassembled WGS sequence"/>
</dbReference>
<evidence type="ECO:0000256" key="7">
    <source>
        <dbReference type="SAM" id="MobiDB-lite"/>
    </source>
</evidence>
<evidence type="ECO:0000256" key="5">
    <source>
        <dbReference type="ARBA" id="ARBA00023125"/>
    </source>
</evidence>
<feature type="region of interest" description="Disordered" evidence="7">
    <location>
        <begin position="95"/>
        <end position="114"/>
    </location>
</feature>
<evidence type="ECO:0000256" key="3">
    <source>
        <dbReference type="ARBA" id="ARBA00022771"/>
    </source>
</evidence>
<dbReference type="PANTHER" id="PTHR46156">
    <property type="entry name" value="CCCH ZINGC FINGER"/>
    <property type="match status" value="1"/>
</dbReference>
<protein>
    <recommendedName>
        <fullName evidence="8">C3H1-type domain-containing protein</fullName>
    </recommendedName>
</protein>
<evidence type="ECO:0000259" key="8">
    <source>
        <dbReference type="PROSITE" id="PS50103"/>
    </source>
</evidence>
<proteinExistence type="predicted"/>
<keyword evidence="10" id="KW-1185">Reference proteome</keyword>
<reference evidence="9" key="1">
    <citation type="submission" date="2018-01" db="EMBL/GenBank/DDBJ databases">
        <authorList>
            <person name="Mao J.F."/>
        </authorList>
    </citation>
    <scope>NUCLEOTIDE SEQUENCE</scope>
    <source>
        <strain evidence="9">Huo1</strain>
        <tissue evidence="9">Leaf</tissue>
    </source>
</reference>
<feature type="domain" description="C3H1-type" evidence="8">
    <location>
        <begin position="1805"/>
        <end position="1831"/>
    </location>
</feature>
<evidence type="ECO:0000313" key="10">
    <source>
        <dbReference type="Proteomes" id="UP000298416"/>
    </source>
</evidence>
<keyword evidence="4 6" id="KW-0862">Zinc</keyword>
<feature type="compositionally biased region" description="Polar residues" evidence="7">
    <location>
        <begin position="1289"/>
        <end position="1299"/>
    </location>
</feature>
<feature type="zinc finger region" description="C3H1-type" evidence="6">
    <location>
        <begin position="1832"/>
        <end position="1859"/>
    </location>
</feature>
<comment type="caution">
    <text evidence="9">The sequence shown here is derived from an EMBL/GenBank/DDBJ whole genome shotgun (WGS) entry which is preliminary data.</text>
</comment>
<dbReference type="EMBL" id="PNBA02000019">
    <property type="protein sequence ID" value="KAG6390426.1"/>
    <property type="molecule type" value="Genomic_DNA"/>
</dbReference>
<feature type="domain" description="C3H1-type" evidence="8">
    <location>
        <begin position="1750"/>
        <end position="1779"/>
    </location>
</feature>
<evidence type="ECO:0000313" key="9">
    <source>
        <dbReference type="EMBL" id="KAG6390426.1"/>
    </source>
</evidence>
<feature type="zinc finger region" description="C3H1-type" evidence="6">
    <location>
        <begin position="1805"/>
        <end position="1831"/>
    </location>
</feature>
<evidence type="ECO:0000256" key="4">
    <source>
        <dbReference type="ARBA" id="ARBA00022833"/>
    </source>
</evidence>
<feature type="compositionally biased region" description="Pro residues" evidence="7">
    <location>
        <begin position="95"/>
        <end position="112"/>
    </location>
</feature>
<dbReference type="FunFam" id="4.10.1000.10:FF:000022">
    <property type="entry name" value="Zinc finger CCCH domain-containing protein 7"/>
    <property type="match status" value="1"/>
</dbReference>
<keyword evidence="2" id="KW-0677">Repeat</keyword>
<feature type="region of interest" description="Disordered" evidence="7">
    <location>
        <begin position="31"/>
        <end position="71"/>
    </location>
</feature>
<evidence type="ECO:0000256" key="2">
    <source>
        <dbReference type="ARBA" id="ARBA00022737"/>
    </source>
</evidence>
<evidence type="ECO:0000256" key="6">
    <source>
        <dbReference type="PROSITE-ProRule" id="PRU00723"/>
    </source>
</evidence>
<dbReference type="SMART" id="SM00356">
    <property type="entry name" value="ZnF_C3H1"/>
    <property type="match status" value="5"/>
</dbReference>
<evidence type="ECO:0000256" key="1">
    <source>
        <dbReference type="ARBA" id="ARBA00022723"/>
    </source>
</evidence>
<dbReference type="FunFam" id="4.10.1000.10:FF:000008">
    <property type="entry name" value="zinc finger CCCH domain-containing protein 3"/>
    <property type="match status" value="1"/>
</dbReference>
<feature type="compositionally biased region" description="Low complexity" evidence="7">
    <location>
        <begin position="1007"/>
        <end position="1028"/>
    </location>
</feature>
<feature type="region of interest" description="Disordered" evidence="7">
    <location>
        <begin position="1949"/>
        <end position="1972"/>
    </location>
</feature>
<dbReference type="GO" id="GO:0003677">
    <property type="term" value="F:DNA binding"/>
    <property type="evidence" value="ECO:0007669"/>
    <property type="project" value="UniProtKB-KW"/>
</dbReference>
<dbReference type="PANTHER" id="PTHR46156:SF1">
    <property type="entry name" value="ZINC FINGER CCCH DOMAIN-CONTAINING PROTEIN 3"/>
    <property type="match status" value="1"/>
</dbReference>